<protein>
    <submittedName>
        <fullName evidence="2">Uncharacterized protein</fullName>
    </submittedName>
</protein>
<dbReference type="OrthoDB" id="10062904at2759"/>
<evidence type="ECO:0000313" key="3">
    <source>
        <dbReference type="Proteomes" id="UP000663828"/>
    </source>
</evidence>
<keyword evidence="3" id="KW-1185">Reference proteome</keyword>
<dbReference type="AlphaFoldDB" id="A0A816EBV6"/>
<name>A0A816EBV6_ADIRI</name>
<gene>
    <name evidence="1" type="ORF">EDS130_LOCUS35179</name>
    <name evidence="2" type="ORF">XAT740_LOCUS54433</name>
</gene>
<proteinExistence type="predicted"/>
<dbReference type="EMBL" id="CAJNOJ010000305">
    <property type="protein sequence ID" value="CAF1385563.1"/>
    <property type="molecule type" value="Genomic_DNA"/>
</dbReference>
<accession>A0A816EBV6</accession>
<reference evidence="2" key="1">
    <citation type="submission" date="2021-02" db="EMBL/GenBank/DDBJ databases">
        <authorList>
            <person name="Nowell W R."/>
        </authorList>
    </citation>
    <scope>NUCLEOTIDE SEQUENCE</scope>
</reference>
<sequence>MEFIKIWTKANNLESTKVKVASNADIDDIKEEIFGKEKNKYYAMYKNQKLTPSTPAPTDTTDAKPIIFLKIHQGDEPGPGKPIFSPPGSHQELWCKGRPCFDCGRCRDWCYTGDFESWHWIRNCKNWERDDWKRYRDDHFYKRFQKWQDATCTFTHNDDHESTSVRCFFDFGSYNGDYHNYFHHLIDLDHFDRRYGYVDIRFDPAHGFGMYDRHSDTFYEYNTMKGVDDSYTTASVCGFDFEICLCLNNKA</sequence>
<dbReference type="Proteomes" id="UP000663852">
    <property type="component" value="Unassembled WGS sequence"/>
</dbReference>
<evidence type="ECO:0000313" key="2">
    <source>
        <dbReference type="EMBL" id="CAF1647897.1"/>
    </source>
</evidence>
<comment type="caution">
    <text evidence="2">The sequence shown here is derived from an EMBL/GenBank/DDBJ whole genome shotgun (WGS) entry which is preliminary data.</text>
</comment>
<evidence type="ECO:0000313" key="1">
    <source>
        <dbReference type="EMBL" id="CAF1385563.1"/>
    </source>
</evidence>
<dbReference type="EMBL" id="CAJNOR010009761">
    <property type="protein sequence ID" value="CAF1647897.1"/>
    <property type="molecule type" value="Genomic_DNA"/>
</dbReference>
<dbReference type="Proteomes" id="UP000663828">
    <property type="component" value="Unassembled WGS sequence"/>
</dbReference>
<organism evidence="2 3">
    <name type="scientific">Adineta ricciae</name>
    <name type="common">Rotifer</name>
    <dbReference type="NCBI Taxonomy" id="249248"/>
    <lineage>
        <taxon>Eukaryota</taxon>
        <taxon>Metazoa</taxon>
        <taxon>Spiralia</taxon>
        <taxon>Gnathifera</taxon>
        <taxon>Rotifera</taxon>
        <taxon>Eurotatoria</taxon>
        <taxon>Bdelloidea</taxon>
        <taxon>Adinetida</taxon>
        <taxon>Adinetidae</taxon>
        <taxon>Adineta</taxon>
    </lineage>
</organism>